<organism evidence="1 2">
    <name type="scientific">Methanimicrococcus hacksteinii</name>
    <dbReference type="NCBI Taxonomy" id="3028293"/>
    <lineage>
        <taxon>Archaea</taxon>
        <taxon>Methanobacteriati</taxon>
        <taxon>Methanobacteriota</taxon>
        <taxon>Stenosarchaea group</taxon>
        <taxon>Methanomicrobia</taxon>
        <taxon>Methanosarcinales</taxon>
        <taxon>Methanosarcinaceae</taxon>
        <taxon>Methanimicrococcus</taxon>
    </lineage>
</organism>
<evidence type="ECO:0000313" key="1">
    <source>
        <dbReference type="EMBL" id="MDV0445502.1"/>
    </source>
</evidence>
<evidence type="ECO:0000313" key="2">
    <source>
        <dbReference type="Proteomes" id="UP001272052"/>
    </source>
</evidence>
<dbReference type="RefSeq" id="WP_318785926.1">
    <property type="nucleotide sequence ID" value="NZ_JAWDKC010000019.1"/>
</dbReference>
<gene>
    <name evidence="1" type="ORF">MmiAt1_10850</name>
</gene>
<dbReference type="EMBL" id="JAWDKC010000019">
    <property type="protein sequence ID" value="MDV0445502.1"/>
    <property type="molecule type" value="Genomic_DNA"/>
</dbReference>
<dbReference type="Proteomes" id="UP001272052">
    <property type="component" value="Unassembled WGS sequence"/>
</dbReference>
<sequence>MVVANHDGGGGSGRSSSGAKFTAEAAGQKLVLESQSGDGNTKLCIYVPVADISGETLTLTFGSSVSNVSETFNDAILSAVPTASGKDVTAVMGDALDVNNFEAGGIEPTSISFTVTAGSTVYDVYLMASSIVNMNAGDNGQIKLTDNKDTYFYTGTQSVACDIDIPIALTVVPDDGYYVQSFVITKSGADVYSGTVPAAFTVDPSESAVYNVTAVFKKQIPVTYDDEDSYVDQDLNAENNIYTYVPAAEASGKVLTFEFLSNVNDVTDVNADILSEEEGDTVISGKTVTVTIKKNVNPDSFEKGGTPVPSDVTFSVAAGGTTYKVYILNSALIKIVVPEGCTITSTGVVPGGLTLDSADTYYHVCDIGSDETFTVSDGFELKLKKSNADVDPFDGTITSFESAVYELTAVEKTAP</sequence>
<protein>
    <submittedName>
        <fullName evidence="1">Uncharacterized protein</fullName>
    </submittedName>
</protein>
<reference evidence="1 2" key="1">
    <citation type="submission" date="2023-06" db="EMBL/GenBank/DDBJ databases">
        <title>Genome sequence of Methanimicrococcus sp. At1.</title>
        <authorList>
            <person name="Protasov E."/>
            <person name="Platt K."/>
            <person name="Poehlein A."/>
            <person name="Daniel R."/>
            <person name="Brune A."/>
        </authorList>
    </citation>
    <scope>NUCLEOTIDE SEQUENCE [LARGE SCALE GENOMIC DNA]</scope>
    <source>
        <strain evidence="1 2">At1</strain>
    </source>
</reference>
<keyword evidence="2" id="KW-1185">Reference proteome</keyword>
<accession>A0ABU3VQ17</accession>
<proteinExistence type="predicted"/>
<name>A0ABU3VQ17_9EURY</name>
<comment type="caution">
    <text evidence="1">The sequence shown here is derived from an EMBL/GenBank/DDBJ whole genome shotgun (WGS) entry which is preliminary data.</text>
</comment>